<gene>
    <name evidence="1" type="ORF">RMAR0315_LOCUS9528</name>
</gene>
<accession>A0A7S0BP43</accession>
<name>A0A7S0BP43_9RHOD</name>
<evidence type="ECO:0000313" key="1">
    <source>
        <dbReference type="EMBL" id="CAD8399535.1"/>
    </source>
</evidence>
<dbReference type="EMBL" id="HBEK01017461">
    <property type="protein sequence ID" value="CAD8399535.1"/>
    <property type="molecule type" value="Transcribed_RNA"/>
</dbReference>
<protein>
    <submittedName>
        <fullName evidence="1">Uncharacterized protein</fullName>
    </submittedName>
</protein>
<dbReference type="PANTHER" id="PTHR36327:SF1">
    <property type="entry name" value="OS03G0731100 PROTEIN"/>
    <property type="match status" value="1"/>
</dbReference>
<sequence>MDCVGFGNVVGGLKCGGVRSSVICSAGGEKRGGWEISVKGVVAASVGAAFLWAGPGLALEAARCDNGIGSGCQDLAEGNEFILKLQKRSAEKNDQRQREMLEDYWKKNYGDYFKFDQNKDLVKNDDGTWSLKDIDTPEARAMRAVASQIATPKDKK</sequence>
<dbReference type="PANTHER" id="PTHR36327">
    <property type="entry name" value="UNNAMED PRODUCT"/>
    <property type="match status" value="1"/>
</dbReference>
<dbReference type="AlphaFoldDB" id="A0A7S0BP43"/>
<reference evidence="1" key="1">
    <citation type="submission" date="2021-01" db="EMBL/GenBank/DDBJ databases">
        <authorList>
            <person name="Corre E."/>
            <person name="Pelletier E."/>
            <person name="Niang G."/>
            <person name="Scheremetjew M."/>
            <person name="Finn R."/>
            <person name="Kale V."/>
            <person name="Holt S."/>
            <person name="Cochrane G."/>
            <person name="Meng A."/>
            <person name="Brown T."/>
            <person name="Cohen L."/>
        </authorList>
    </citation>
    <scope>NUCLEOTIDE SEQUENCE</scope>
    <source>
        <strain evidence="1">UTEX LB 2760</strain>
    </source>
</reference>
<organism evidence="1">
    <name type="scientific">Rhodosorus marinus</name>
    <dbReference type="NCBI Taxonomy" id="101924"/>
    <lineage>
        <taxon>Eukaryota</taxon>
        <taxon>Rhodophyta</taxon>
        <taxon>Stylonematophyceae</taxon>
        <taxon>Stylonematales</taxon>
        <taxon>Stylonemataceae</taxon>
        <taxon>Rhodosorus</taxon>
    </lineage>
</organism>
<proteinExistence type="predicted"/>